<dbReference type="InterPro" id="IPR003591">
    <property type="entry name" value="Leu-rich_rpt_typical-subtyp"/>
</dbReference>
<dbReference type="OMA" id="NQIRTES"/>
<evidence type="ECO:0000256" key="1">
    <source>
        <dbReference type="ARBA" id="ARBA00022614"/>
    </source>
</evidence>
<keyword evidence="2" id="KW-0677">Repeat</keyword>
<name>G4THY4_SERID</name>
<dbReference type="HOGENOM" id="CLU_016742_0_0_1"/>
<proteinExistence type="predicted"/>
<keyword evidence="4" id="KW-1185">Reference proteome</keyword>
<dbReference type="OrthoDB" id="1517790at2759"/>
<keyword evidence="1" id="KW-0433">Leucine-rich repeat</keyword>
<dbReference type="Gene3D" id="3.80.10.10">
    <property type="entry name" value="Ribonuclease Inhibitor"/>
    <property type="match status" value="2"/>
</dbReference>
<dbReference type="PANTHER" id="PTHR45617">
    <property type="entry name" value="LEUCINE RICH REPEAT FAMILY PROTEIN"/>
    <property type="match status" value="1"/>
</dbReference>
<evidence type="ECO:0000313" key="3">
    <source>
        <dbReference type="EMBL" id="CCA70927.1"/>
    </source>
</evidence>
<dbReference type="PROSITE" id="PS51450">
    <property type="entry name" value="LRR"/>
    <property type="match status" value="3"/>
</dbReference>
<organism evidence="3 4">
    <name type="scientific">Serendipita indica (strain DSM 11827)</name>
    <name type="common">Root endophyte fungus</name>
    <name type="synonym">Piriformospora indica</name>
    <dbReference type="NCBI Taxonomy" id="1109443"/>
    <lineage>
        <taxon>Eukaryota</taxon>
        <taxon>Fungi</taxon>
        <taxon>Dikarya</taxon>
        <taxon>Basidiomycota</taxon>
        <taxon>Agaricomycotina</taxon>
        <taxon>Agaricomycetes</taxon>
        <taxon>Sebacinales</taxon>
        <taxon>Serendipitaceae</taxon>
        <taxon>Serendipita</taxon>
    </lineage>
</organism>
<dbReference type="SMART" id="SM00369">
    <property type="entry name" value="LRR_TYP"/>
    <property type="match status" value="5"/>
</dbReference>
<evidence type="ECO:0000313" key="4">
    <source>
        <dbReference type="Proteomes" id="UP000007148"/>
    </source>
</evidence>
<comment type="caution">
    <text evidence="3">The sequence shown here is derived from an EMBL/GenBank/DDBJ whole genome shotgun (WGS) entry which is preliminary data.</text>
</comment>
<gene>
    <name evidence="3" type="ORF">PIIN_04863</name>
</gene>
<sequence>MPNLHTLNLAHNKLSTIPLKVVPSDDSQSRGQGFFSATIERAKVTMPALRILNISHNQIRTESLILSSLPQELADFDISNNELGAVGPLFKALLALPGIQSLRFSACGLTDAAFPPSVAPPPSLSVLDLGENEGLTEDAIRRSIKTKDVHIAPTNSNVRGALNVIHGKPGPVMESWEIEAENRARLRKSSTTPDSIFSIGSSEVPKVKSPRQIVIKPLSPSTEEPVKETWELEAEQGLSTEGGRRRARVLAAAATRDTPSPPVSEVASLSLNGGVVSLVQFYDGPHATLTLPKSQPQPRTHNRSFSVVATVNSASASELAVPLPTLPLPTILSQSFANSIKVLILSSRRMEISFVLPSSGLGIPVLPHLEELCLDNCNLPSEVPVSQENGQSVNIKEPLLEMIAALFPSLSTLDLSYNLLTSLSGVGALLTPDPDKKRKGLSTLRLRGNKLSSLEPLAELGQAWRGGSGIAGFRGEEIDLRDNEIGRVSKRYSERTCLTYEKLPPLLGLLPLDVLLVEGNTFRVPARRIWEKEGT</sequence>
<dbReference type="AlphaFoldDB" id="G4THY4"/>
<dbReference type="Proteomes" id="UP000007148">
    <property type="component" value="Unassembled WGS sequence"/>
</dbReference>
<dbReference type="InParanoid" id="G4THY4"/>
<dbReference type="InterPro" id="IPR032675">
    <property type="entry name" value="LRR_dom_sf"/>
</dbReference>
<dbReference type="SUPFAM" id="SSF52058">
    <property type="entry name" value="L domain-like"/>
    <property type="match status" value="1"/>
</dbReference>
<reference evidence="3 4" key="1">
    <citation type="journal article" date="2011" name="PLoS Pathog.">
        <title>Endophytic Life Strategies Decoded by Genome and Transcriptome Analyses of the Mutualistic Root Symbiont Piriformospora indica.</title>
        <authorList>
            <person name="Zuccaro A."/>
            <person name="Lahrmann U."/>
            <person name="Guldener U."/>
            <person name="Langen G."/>
            <person name="Pfiffi S."/>
            <person name="Biedenkopf D."/>
            <person name="Wong P."/>
            <person name="Samans B."/>
            <person name="Grimm C."/>
            <person name="Basiewicz M."/>
            <person name="Murat C."/>
            <person name="Martin F."/>
            <person name="Kogel K.H."/>
        </authorList>
    </citation>
    <scope>NUCLEOTIDE SEQUENCE [LARGE SCALE GENOMIC DNA]</scope>
    <source>
        <strain evidence="3 4">DSM 11827</strain>
    </source>
</reference>
<accession>G4THY4</accession>
<dbReference type="Pfam" id="PF00560">
    <property type="entry name" value="LRR_1"/>
    <property type="match status" value="1"/>
</dbReference>
<dbReference type="eggNOG" id="KOG0472">
    <property type="taxonomic scope" value="Eukaryota"/>
</dbReference>
<protein>
    <submittedName>
        <fullName evidence="3">Uncharacterized protein</fullName>
    </submittedName>
</protein>
<dbReference type="InterPro" id="IPR001611">
    <property type="entry name" value="Leu-rich_rpt"/>
</dbReference>
<evidence type="ECO:0000256" key="2">
    <source>
        <dbReference type="ARBA" id="ARBA00022737"/>
    </source>
</evidence>
<dbReference type="EMBL" id="CAFZ01000100">
    <property type="protein sequence ID" value="CCA70927.1"/>
    <property type="molecule type" value="Genomic_DNA"/>
</dbReference>